<comment type="caution">
    <text evidence="2">The sequence shown here is derived from an EMBL/GenBank/DDBJ whole genome shotgun (WGS) entry which is preliminary data.</text>
</comment>
<dbReference type="EMBL" id="LGCK01000014">
    <property type="protein sequence ID" value="KPL70735.1"/>
    <property type="molecule type" value="Genomic_DNA"/>
</dbReference>
<sequence>MVQPGLQKAFTTLLEKVSGTKSSVASIPAGVNPAGSSSGGPDQAGGANDSSSTVTYAAVYQQKGGTAAKSDQTINAAEKDQSAVLVTDSGTLNLSKSKITTSGNTSSQDSSSFFGLNAAVLATSGSVINISESTINTTGEGANGAFATGSGSTVNLTNVVIDATAGGGHGVMATRGGSITLKDVDITTAGKNSGALATDRGGGTITAEGGTVTTTGVDSPAIYSTGNISVSNGVYSATGAESAVIEGGNSITMENSTLTSSLEEKWGVMIYQSMSGDAEGTKGTFTMTGGELSLTARKGPLFYVTNSTGVINLTGVSVTTNSGELINASAGRWGNNGSNGGTVILTADEQNLNGSIIADSISSVEVILKNGSSLKSAINPTNSAKDIKLTLDATSTWNVTANSYISTLSDPDGINGNAIVNIKGNGFTVYYNSSASPELGGKTYTLDGGGTLTPAL</sequence>
<accession>A0A0P6X6Z5</accession>
<dbReference type="Gene3D" id="2.160.20.20">
    <property type="match status" value="1"/>
</dbReference>
<name>A0A0P6X6Z5_9CHLR</name>
<dbReference type="InterPro" id="IPR011050">
    <property type="entry name" value="Pectin_lyase_fold/virulence"/>
</dbReference>
<organism evidence="2 3">
    <name type="scientific">Leptolinea tardivitalis</name>
    <dbReference type="NCBI Taxonomy" id="229920"/>
    <lineage>
        <taxon>Bacteria</taxon>
        <taxon>Bacillati</taxon>
        <taxon>Chloroflexota</taxon>
        <taxon>Anaerolineae</taxon>
        <taxon>Anaerolineales</taxon>
        <taxon>Anaerolineaceae</taxon>
        <taxon>Leptolinea</taxon>
    </lineage>
</organism>
<dbReference type="Proteomes" id="UP000050430">
    <property type="component" value="Unassembled WGS sequence"/>
</dbReference>
<dbReference type="AlphaFoldDB" id="A0A0P6X6Z5"/>
<protein>
    <submittedName>
        <fullName evidence="2">Uncharacterized protein</fullName>
    </submittedName>
</protein>
<reference evidence="2 3" key="1">
    <citation type="submission" date="2015-07" db="EMBL/GenBank/DDBJ databases">
        <title>Genome sequence of Leptolinea tardivitalis DSM 16556.</title>
        <authorList>
            <person name="Hemp J."/>
            <person name="Ward L.M."/>
            <person name="Pace L.A."/>
            <person name="Fischer W.W."/>
        </authorList>
    </citation>
    <scope>NUCLEOTIDE SEQUENCE [LARGE SCALE GENOMIC DNA]</scope>
    <source>
        <strain evidence="2 3">YMTK-2</strain>
    </source>
</reference>
<dbReference type="InterPro" id="IPR012332">
    <property type="entry name" value="Autotransporter_pectin_lyase_C"/>
</dbReference>
<dbReference type="STRING" id="229920.ADM99_14885"/>
<evidence type="ECO:0000313" key="3">
    <source>
        <dbReference type="Proteomes" id="UP000050430"/>
    </source>
</evidence>
<dbReference type="SUPFAM" id="SSF51126">
    <property type="entry name" value="Pectin lyase-like"/>
    <property type="match status" value="1"/>
</dbReference>
<gene>
    <name evidence="2" type="ORF">ADM99_14885</name>
</gene>
<feature type="region of interest" description="Disordered" evidence="1">
    <location>
        <begin position="25"/>
        <end position="50"/>
    </location>
</feature>
<evidence type="ECO:0000313" key="2">
    <source>
        <dbReference type="EMBL" id="KPL70735.1"/>
    </source>
</evidence>
<proteinExistence type="predicted"/>
<keyword evidence="3" id="KW-1185">Reference proteome</keyword>
<evidence type="ECO:0000256" key="1">
    <source>
        <dbReference type="SAM" id="MobiDB-lite"/>
    </source>
</evidence>